<keyword evidence="6" id="KW-0406">Ion transport</keyword>
<dbReference type="EMBL" id="QSQQ01000009">
    <property type="protein sequence ID" value="RGK47861.1"/>
    <property type="molecule type" value="Genomic_DNA"/>
</dbReference>
<evidence type="ECO:0000256" key="6">
    <source>
        <dbReference type="ARBA" id="ARBA00023065"/>
    </source>
</evidence>
<keyword evidence="3" id="KW-1003">Cell membrane</keyword>
<feature type="transmembrane region" description="Helical" evidence="8">
    <location>
        <begin position="192"/>
        <end position="212"/>
    </location>
</feature>
<comment type="subcellular location">
    <subcellularLocation>
        <location evidence="1">Cell membrane</location>
        <topology evidence="1">Multi-pass membrane protein</topology>
    </subcellularLocation>
</comment>
<organism evidence="10 12">
    <name type="scientific">Dorea formicigenerans</name>
    <dbReference type="NCBI Taxonomy" id="39486"/>
    <lineage>
        <taxon>Bacteria</taxon>
        <taxon>Bacillati</taxon>
        <taxon>Bacillota</taxon>
        <taxon>Clostridia</taxon>
        <taxon>Lachnospirales</taxon>
        <taxon>Lachnospiraceae</taxon>
        <taxon>Dorea</taxon>
    </lineage>
</organism>
<proteinExistence type="predicted"/>
<feature type="transmembrane region" description="Helical" evidence="8">
    <location>
        <begin position="76"/>
        <end position="100"/>
    </location>
</feature>
<evidence type="ECO:0000256" key="2">
    <source>
        <dbReference type="ARBA" id="ARBA00022448"/>
    </source>
</evidence>
<dbReference type="Proteomes" id="UP000266376">
    <property type="component" value="Unassembled WGS sequence"/>
</dbReference>
<dbReference type="RefSeq" id="WP_117649793.1">
    <property type="nucleotide sequence ID" value="NZ_QSQQ01000009.1"/>
</dbReference>
<evidence type="ECO:0000256" key="4">
    <source>
        <dbReference type="ARBA" id="ARBA00022692"/>
    </source>
</evidence>
<dbReference type="Proteomes" id="UP000261208">
    <property type="component" value="Unassembled WGS sequence"/>
</dbReference>
<feature type="transmembrane region" description="Helical" evidence="8">
    <location>
        <begin position="362"/>
        <end position="383"/>
    </location>
</feature>
<sequence>MKRYNRKKNIRWNTMKILVTGFLLVIVTGAVLLWLPVSNQKPIEFFDALFTSASAVCVTGLVTIIPQTQFTLFGKVILLILIQIGGLGIIACVTAFFFLLRRQITVRERMVIQETYNADSIGGIVGMVRRILIGTFTVEGVGALFYAVQFVPEYGLLRGIGYSIFHSVSAFCNAGIDILGSDSLAKYICNPLINITTMLLIILSGIGFSVWYDVLGNIKKIRKKEIPGKWWFTRLRLHSKLAIVTTLILLAAGTLLTFLLEYHNPDTIGHLRFGDKWMASAFQSVTTRTAGYSTFSQAGMHEETRFLNILLMFIGGSPGGTAGGVKTTTIAMLTLTCIAFVRGGQDTECFGRRISAQNVRMGFVTVVLALICYLTGTTLIAVFEADKLSFLNIMYETASALGTVGLTADLTSHLCRESQAVIITLMYIGRVGPMTIALLFAGKKNQKDRVRTLPTNNILVG</sequence>
<keyword evidence="7 8" id="KW-0472">Membrane</keyword>
<feature type="transmembrane region" description="Helical" evidence="8">
    <location>
        <begin position="241"/>
        <end position="262"/>
    </location>
</feature>
<evidence type="ECO:0000256" key="7">
    <source>
        <dbReference type="ARBA" id="ARBA00023136"/>
    </source>
</evidence>
<dbReference type="PANTHER" id="PTHR32024">
    <property type="entry name" value="TRK SYSTEM POTASSIUM UPTAKE PROTEIN TRKG-RELATED"/>
    <property type="match status" value="1"/>
</dbReference>
<evidence type="ECO:0000313" key="11">
    <source>
        <dbReference type="Proteomes" id="UP000261208"/>
    </source>
</evidence>
<keyword evidence="5 8" id="KW-1133">Transmembrane helix</keyword>
<comment type="caution">
    <text evidence="10">The sequence shown here is derived from an EMBL/GenBank/DDBJ whole genome shotgun (WGS) entry which is preliminary data.</text>
</comment>
<name>A0A395XUL0_9FIRM</name>
<evidence type="ECO:0000256" key="5">
    <source>
        <dbReference type="ARBA" id="ARBA00022989"/>
    </source>
</evidence>
<keyword evidence="2" id="KW-0813">Transport</keyword>
<dbReference type="GO" id="GO:0030001">
    <property type="term" value="P:metal ion transport"/>
    <property type="evidence" value="ECO:0007669"/>
    <property type="project" value="UniProtKB-ARBA"/>
</dbReference>
<evidence type="ECO:0000256" key="8">
    <source>
        <dbReference type="SAM" id="Phobius"/>
    </source>
</evidence>
<dbReference type="EMBL" id="QSAJ01000004">
    <property type="protein sequence ID" value="RGW55260.1"/>
    <property type="molecule type" value="Genomic_DNA"/>
</dbReference>
<dbReference type="GO" id="GO:0008324">
    <property type="term" value="F:monoatomic cation transmembrane transporter activity"/>
    <property type="evidence" value="ECO:0007669"/>
    <property type="project" value="InterPro"/>
</dbReference>
<dbReference type="Pfam" id="PF02386">
    <property type="entry name" value="TrkH"/>
    <property type="match status" value="1"/>
</dbReference>
<evidence type="ECO:0000313" key="12">
    <source>
        <dbReference type="Proteomes" id="UP000266376"/>
    </source>
</evidence>
<reference evidence="11 12" key="1">
    <citation type="submission" date="2018-08" db="EMBL/GenBank/DDBJ databases">
        <title>A genome reference for cultivated species of the human gut microbiota.</title>
        <authorList>
            <person name="Zou Y."/>
            <person name="Xue W."/>
            <person name="Luo G."/>
        </authorList>
    </citation>
    <scope>NUCLEOTIDE SEQUENCE [LARGE SCALE GENOMIC DNA]</scope>
    <source>
        <strain evidence="10 12">AF12-11</strain>
        <strain evidence="9 11">TF11-11</strain>
    </source>
</reference>
<dbReference type="PANTHER" id="PTHR32024:SF1">
    <property type="entry name" value="KTR SYSTEM POTASSIUM UPTAKE PROTEIN B"/>
    <property type="match status" value="1"/>
</dbReference>
<gene>
    <name evidence="10" type="ORF">DWV67_02660</name>
    <name evidence="9" type="ORF">DXD10_08445</name>
</gene>
<evidence type="ECO:0000313" key="9">
    <source>
        <dbReference type="EMBL" id="RGK47861.1"/>
    </source>
</evidence>
<dbReference type="GO" id="GO:0005886">
    <property type="term" value="C:plasma membrane"/>
    <property type="evidence" value="ECO:0007669"/>
    <property type="project" value="UniProtKB-SubCell"/>
</dbReference>
<dbReference type="InterPro" id="IPR003445">
    <property type="entry name" value="Cat_transpt"/>
</dbReference>
<feature type="transmembrane region" description="Helical" evidence="8">
    <location>
        <begin position="131"/>
        <end position="148"/>
    </location>
</feature>
<accession>A0A395XUL0</accession>
<evidence type="ECO:0000256" key="1">
    <source>
        <dbReference type="ARBA" id="ARBA00004651"/>
    </source>
</evidence>
<evidence type="ECO:0000256" key="3">
    <source>
        <dbReference type="ARBA" id="ARBA00022475"/>
    </source>
</evidence>
<dbReference type="AlphaFoldDB" id="A0A395XUL0"/>
<feature type="transmembrane region" description="Helical" evidence="8">
    <location>
        <begin position="420"/>
        <end position="441"/>
    </location>
</feature>
<protein>
    <submittedName>
        <fullName evidence="10">Potassium transporter KtrB</fullName>
    </submittedName>
</protein>
<keyword evidence="4 8" id="KW-0812">Transmembrane</keyword>
<feature type="transmembrane region" description="Helical" evidence="8">
    <location>
        <begin position="160"/>
        <end position="180"/>
    </location>
</feature>
<evidence type="ECO:0000313" key="10">
    <source>
        <dbReference type="EMBL" id="RGW55260.1"/>
    </source>
</evidence>